<evidence type="ECO:0000313" key="1">
    <source>
        <dbReference type="EMBL" id="MBB6041040.1"/>
    </source>
</evidence>
<dbReference type="Proteomes" id="UP000522163">
    <property type="component" value="Unassembled WGS sequence"/>
</dbReference>
<gene>
    <name evidence="1" type="ORF">HNQ46_001012</name>
    <name evidence="2" type="ORF">HXM91_06665</name>
</gene>
<dbReference type="Proteomes" id="UP000780721">
    <property type="component" value="Unassembled WGS sequence"/>
</dbReference>
<proteinExistence type="predicted"/>
<dbReference type="SUPFAM" id="SSF143880">
    <property type="entry name" value="NE0471 N-terminal domain-like"/>
    <property type="match status" value="1"/>
</dbReference>
<evidence type="ECO:0000313" key="2">
    <source>
        <dbReference type="EMBL" id="MBF1305514.1"/>
    </source>
</evidence>
<dbReference type="GeneID" id="85014566"/>
<name>A0A7W9SGL8_9FIRM</name>
<dbReference type="EMBL" id="JABZRB010000187">
    <property type="protein sequence ID" value="MBF1305514.1"/>
    <property type="molecule type" value="Genomic_DNA"/>
</dbReference>
<evidence type="ECO:0000313" key="3">
    <source>
        <dbReference type="Proteomes" id="UP000522163"/>
    </source>
</evidence>
<dbReference type="AlphaFoldDB" id="A0A7W9SGL8"/>
<dbReference type="InterPro" id="IPR036782">
    <property type="entry name" value="NE0471-like_N"/>
</dbReference>
<reference evidence="2" key="1">
    <citation type="submission" date="2020-04" db="EMBL/GenBank/DDBJ databases">
        <title>Deep metagenomics examines the oral microbiome during advanced dental caries in children, revealing novel taxa and co-occurrences with host molecules.</title>
        <authorList>
            <person name="Baker J.L."/>
            <person name="Morton J.T."/>
            <person name="Dinis M."/>
            <person name="Alvarez R."/>
            <person name="Tran N.C."/>
            <person name="Knight R."/>
            <person name="Edlund A."/>
        </authorList>
    </citation>
    <scope>NUCLEOTIDE SEQUENCE</scope>
    <source>
        <strain evidence="2">JCVI_48_bin.5</strain>
    </source>
</reference>
<comment type="caution">
    <text evidence="1">The sequence shown here is derived from an EMBL/GenBank/DDBJ whole genome shotgun (WGS) entry which is preliminary data.</text>
</comment>
<dbReference type="RefSeq" id="WP_183683554.1">
    <property type="nucleotide sequence ID" value="NZ_JACHHH010000004.1"/>
</dbReference>
<protein>
    <submittedName>
        <fullName evidence="2">DUF2442 domain-containing protein</fullName>
    </submittedName>
</protein>
<sequence length="79" mass="9027">MLQPELLSVSPKDDYKLLLLYENGEKKIFDVSPYISGAWYGELKDLEAFKKVRVANHSVEWEGGQDIAPHELYNNSISV</sequence>
<accession>A0A7W9SGL8</accession>
<reference evidence="1 3" key="2">
    <citation type="submission" date="2020-08" db="EMBL/GenBank/DDBJ databases">
        <title>Genomic Encyclopedia of Type Strains, Phase IV (KMG-IV): sequencing the most valuable type-strain genomes for metagenomic binning, comparative biology and taxonomic classification.</title>
        <authorList>
            <person name="Goeker M."/>
        </authorList>
    </citation>
    <scope>NUCLEOTIDE SEQUENCE [LARGE SCALE GENOMIC DNA]</scope>
    <source>
        <strain evidence="1 3">DSM 17245</strain>
    </source>
</reference>
<dbReference type="InterPro" id="IPR018841">
    <property type="entry name" value="DUF2442"/>
</dbReference>
<dbReference type="EMBL" id="JACHHH010000004">
    <property type="protein sequence ID" value="MBB6041040.1"/>
    <property type="molecule type" value="Genomic_DNA"/>
</dbReference>
<organism evidence="1 3">
    <name type="scientific">Oribacterium sinus</name>
    <dbReference type="NCBI Taxonomy" id="237576"/>
    <lineage>
        <taxon>Bacteria</taxon>
        <taxon>Bacillati</taxon>
        <taxon>Bacillota</taxon>
        <taxon>Clostridia</taxon>
        <taxon>Lachnospirales</taxon>
        <taxon>Lachnospiraceae</taxon>
        <taxon>Oribacterium</taxon>
    </lineage>
</organism>
<dbReference type="Gene3D" id="3.30.2020.10">
    <property type="entry name" value="NE0471-like N-terminal domain"/>
    <property type="match status" value="1"/>
</dbReference>
<dbReference type="Pfam" id="PF10387">
    <property type="entry name" value="DUF2442"/>
    <property type="match status" value="1"/>
</dbReference>